<protein>
    <submittedName>
        <fullName evidence="1">Uncharacterized protein</fullName>
    </submittedName>
</protein>
<sequence length="83" mass="9462">MNLFQQTLEQTQLFLSYGRCFLSSYACSVQLVSLTSAATTSWTNCTQAESTSYVQRKVASSRHHVNTNIKLPVYFCCFVVFFK</sequence>
<comment type="caution">
    <text evidence="1">The sequence shown here is derived from an EMBL/GenBank/DDBJ whole genome shotgun (WGS) entry which is preliminary data.</text>
</comment>
<reference evidence="1 2" key="1">
    <citation type="submission" date="2014-10" db="EMBL/GenBank/DDBJ databases">
        <title>Draft genome of the hookworm Ancylostoma caninum.</title>
        <authorList>
            <person name="Mitreva M."/>
        </authorList>
    </citation>
    <scope>NUCLEOTIDE SEQUENCE [LARGE SCALE GENOMIC DNA]</scope>
    <source>
        <strain evidence="1 2">Baltimore</strain>
    </source>
</reference>
<dbReference type="Proteomes" id="UP000252519">
    <property type="component" value="Unassembled WGS sequence"/>
</dbReference>
<organism evidence="1 2">
    <name type="scientific">Ancylostoma caninum</name>
    <name type="common">Dog hookworm</name>
    <dbReference type="NCBI Taxonomy" id="29170"/>
    <lineage>
        <taxon>Eukaryota</taxon>
        <taxon>Metazoa</taxon>
        <taxon>Ecdysozoa</taxon>
        <taxon>Nematoda</taxon>
        <taxon>Chromadorea</taxon>
        <taxon>Rhabditida</taxon>
        <taxon>Rhabditina</taxon>
        <taxon>Rhabditomorpha</taxon>
        <taxon>Strongyloidea</taxon>
        <taxon>Ancylostomatidae</taxon>
        <taxon>Ancylostomatinae</taxon>
        <taxon>Ancylostoma</taxon>
    </lineage>
</organism>
<gene>
    <name evidence="1" type="ORF">ANCCAN_24563</name>
</gene>
<dbReference type="EMBL" id="JOJR01001828">
    <property type="protein sequence ID" value="RCN29675.1"/>
    <property type="molecule type" value="Genomic_DNA"/>
</dbReference>
<keyword evidence="2" id="KW-1185">Reference proteome</keyword>
<evidence type="ECO:0000313" key="1">
    <source>
        <dbReference type="EMBL" id="RCN29675.1"/>
    </source>
</evidence>
<name>A0A368FFS1_ANCCA</name>
<accession>A0A368FFS1</accession>
<evidence type="ECO:0000313" key="2">
    <source>
        <dbReference type="Proteomes" id="UP000252519"/>
    </source>
</evidence>
<dbReference type="AlphaFoldDB" id="A0A368FFS1"/>
<proteinExistence type="predicted"/>